<comment type="caution">
    <text evidence="2">The sequence shown here is derived from an EMBL/GenBank/DDBJ whole genome shotgun (WGS) entry which is preliminary data.</text>
</comment>
<organism evidence="2 3">
    <name type="scientific">Candidatus Magasanikbacteria bacterium GW2011_GWA2_45_39</name>
    <dbReference type="NCBI Taxonomy" id="1619041"/>
    <lineage>
        <taxon>Bacteria</taxon>
        <taxon>Candidatus Magasanikiibacteriota</taxon>
    </lineage>
</organism>
<gene>
    <name evidence="2" type="ORF">UX10_C0017G0008</name>
</gene>
<feature type="transmembrane region" description="Helical" evidence="1">
    <location>
        <begin position="12"/>
        <end position="39"/>
    </location>
</feature>
<dbReference type="Proteomes" id="UP000033999">
    <property type="component" value="Unassembled WGS sequence"/>
</dbReference>
<proteinExistence type="predicted"/>
<dbReference type="EMBL" id="LCKX01000017">
    <property type="protein sequence ID" value="KKU07009.1"/>
    <property type="molecule type" value="Genomic_DNA"/>
</dbReference>
<evidence type="ECO:0000256" key="1">
    <source>
        <dbReference type="SAM" id="Phobius"/>
    </source>
</evidence>
<protein>
    <submittedName>
        <fullName evidence="2">Uncharacterized protein</fullName>
    </submittedName>
</protein>
<evidence type="ECO:0000313" key="2">
    <source>
        <dbReference type="EMBL" id="KKU07009.1"/>
    </source>
</evidence>
<sequence length="71" mass="7400">MLVLLNGSFDVLAALLLAIGVWVRLVAAVLFAHLLGIVFDVGLSAIGVRDVGLSFAMPAITLNGSDVWCFG</sequence>
<name>A0A0G1MFH4_9BACT</name>
<reference evidence="2 3" key="1">
    <citation type="journal article" date="2015" name="Nature">
        <title>rRNA introns, odd ribosomes, and small enigmatic genomes across a large radiation of phyla.</title>
        <authorList>
            <person name="Brown C.T."/>
            <person name="Hug L.A."/>
            <person name="Thomas B.C."/>
            <person name="Sharon I."/>
            <person name="Castelle C.J."/>
            <person name="Singh A."/>
            <person name="Wilkins M.J."/>
            <person name="Williams K.H."/>
            <person name="Banfield J.F."/>
        </authorList>
    </citation>
    <scope>NUCLEOTIDE SEQUENCE [LARGE SCALE GENOMIC DNA]</scope>
</reference>
<evidence type="ECO:0000313" key="3">
    <source>
        <dbReference type="Proteomes" id="UP000033999"/>
    </source>
</evidence>
<dbReference type="AlphaFoldDB" id="A0A0G1MFH4"/>
<keyword evidence="1" id="KW-1133">Transmembrane helix</keyword>
<keyword evidence="1" id="KW-0472">Membrane</keyword>
<keyword evidence="1" id="KW-0812">Transmembrane</keyword>
<accession>A0A0G1MFH4</accession>